<evidence type="ECO:0000313" key="3">
    <source>
        <dbReference type="Proteomes" id="UP001054837"/>
    </source>
</evidence>
<organism evidence="2 3">
    <name type="scientific">Caerostris darwini</name>
    <dbReference type="NCBI Taxonomy" id="1538125"/>
    <lineage>
        <taxon>Eukaryota</taxon>
        <taxon>Metazoa</taxon>
        <taxon>Ecdysozoa</taxon>
        <taxon>Arthropoda</taxon>
        <taxon>Chelicerata</taxon>
        <taxon>Arachnida</taxon>
        <taxon>Araneae</taxon>
        <taxon>Araneomorphae</taxon>
        <taxon>Entelegynae</taxon>
        <taxon>Araneoidea</taxon>
        <taxon>Araneidae</taxon>
        <taxon>Caerostris</taxon>
    </lineage>
</organism>
<gene>
    <name evidence="2" type="ORF">CDAR_180981</name>
</gene>
<feature type="region of interest" description="Disordered" evidence="1">
    <location>
        <begin position="71"/>
        <end position="95"/>
    </location>
</feature>
<accession>A0AAV4TVL0</accession>
<comment type="caution">
    <text evidence="2">The sequence shown here is derived from an EMBL/GenBank/DDBJ whole genome shotgun (WGS) entry which is preliminary data.</text>
</comment>
<evidence type="ECO:0000256" key="1">
    <source>
        <dbReference type="SAM" id="MobiDB-lite"/>
    </source>
</evidence>
<proteinExistence type="predicted"/>
<dbReference type="AlphaFoldDB" id="A0AAV4TVL0"/>
<protein>
    <submittedName>
        <fullName evidence="2">Uncharacterized protein</fullName>
    </submittedName>
</protein>
<reference evidence="2 3" key="1">
    <citation type="submission" date="2021-06" db="EMBL/GenBank/DDBJ databases">
        <title>Caerostris darwini draft genome.</title>
        <authorList>
            <person name="Kono N."/>
            <person name="Arakawa K."/>
        </authorList>
    </citation>
    <scope>NUCLEOTIDE SEQUENCE [LARGE SCALE GENOMIC DNA]</scope>
</reference>
<feature type="compositionally biased region" description="Basic and acidic residues" evidence="1">
    <location>
        <begin position="71"/>
        <end position="86"/>
    </location>
</feature>
<dbReference type="Proteomes" id="UP001054837">
    <property type="component" value="Unassembled WGS sequence"/>
</dbReference>
<evidence type="ECO:0000313" key="2">
    <source>
        <dbReference type="EMBL" id="GIY50305.1"/>
    </source>
</evidence>
<dbReference type="EMBL" id="BPLQ01010367">
    <property type="protein sequence ID" value="GIY50305.1"/>
    <property type="molecule type" value="Genomic_DNA"/>
</dbReference>
<name>A0AAV4TVL0_9ARAC</name>
<sequence>MGLSTIPNETDYTRKWKTQLSFQASVSEENECRVTVEIREYFAQQLKRHPLLNEFDLCSCNALQNNNIDCGERAEKKSSSRRREAGGKSSPRLKLTPIYHVTSRAHSIYY</sequence>
<keyword evidence="3" id="KW-1185">Reference proteome</keyword>